<keyword evidence="6 7" id="KW-0472">Membrane</keyword>
<keyword evidence="3" id="KW-1003">Cell membrane</keyword>
<dbReference type="InterPro" id="IPR011701">
    <property type="entry name" value="MFS"/>
</dbReference>
<dbReference type="KEGG" id="sen:SACE_2162"/>
<dbReference type="eggNOG" id="COG0477">
    <property type="taxonomic scope" value="Bacteria"/>
</dbReference>
<protein>
    <submittedName>
        <fullName evidence="9">Multidrug resistance protein</fullName>
    </submittedName>
</protein>
<evidence type="ECO:0000259" key="8">
    <source>
        <dbReference type="PROSITE" id="PS50850"/>
    </source>
</evidence>
<feature type="transmembrane region" description="Helical" evidence="7">
    <location>
        <begin position="249"/>
        <end position="271"/>
    </location>
</feature>
<feature type="transmembrane region" description="Helical" evidence="7">
    <location>
        <begin position="418"/>
        <end position="440"/>
    </location>
</feature>
<proteinExistence type="predicted"/>
<dbReference type="PANTHER" id="PTHR42718">
    <property type="entry name" value="MAJOR FACILITATOR SUPERFAMILY MULTIDRUG TRANSPORTER MFSC"/>
    <property type="match status" value="1"/>
</dbReference>
<evidence type="ECO:0000256" key="4">
    <source>
        <dbReference type="ARBA" id="ARBA00022692"/>
    </source>
</evidence>
<evidence type="ECO:0000256" key="5">
    <source>
        <dbReference type="ARBA" id="ARBA00022989"/>
    </source>
</evidence>
<dbReference type="InterPro" id="IPR036259">
    <property type="entry name" value="MFS_trans_sf"/>
</dbReference>
<dbReference type="InterPro" id="IPR020846">
    <property type="entry name" value="MFS_dom"/>
</dbReference>
<keyword evidence="10" id="KW-1185">Reference proteome</keyword>
<dbReference type="GO" id="GO:0005886">
    <property type="term" value="C:plasma membrane"/>
    <property type="evidence" value="ECO:0007669"/>
    <property type="project" value="UniProtKB-SubCell"/>
</dbReference>
<dbReference type="HOGENOM" id="CLU_000960_28_2_11"/>
<comment type="subcellular location">
    <subcellularLocation>
        <location evidence="1">Cell membrane</location>
        <topology evidence="1">Multi-pass membrane protein</topology>
    </subcellularLocation>
</comment>
<reference evidence="9 10" key="1">
    <citation type="journal article" date="2007" name="Nat. Biotechnol.">
        <title>Complete genome sequence of the erythromycin-producing bacterium Saccharopolyspora erythraea NRRL23338.</title>
        <authorList>
            <person name="Oliynyk M."/>
            <person name="Samborskyy M."/>
            <person name="Lester J.B."/>
            <person name="Mironenko T."/>
            <person name="Scott N."/>
            <person name="Dickens S."/>
            <person name="Haydock S.F."/>
            <person name="Leadlay P.F."/>
        </authorList>
    </citation>
    <scope>NUCLEOTIDE SEQUENCE [LARGE SCALE GENOMIC DNA]</scope>
    <source>
        <strain evidence="10">ATCC 11635 / DSM 40517 / JCM 4748 / NBRC 13426 / NCIMB 8594 / NRRL 2338</strain>
    </source>
</reference>
<evidence type="ECO:0000313" key="10">
    <source>
        <dbReference type="Proteomes" id="UP000006728"/>
    </source>
</evidence>
<feature type="transmembrane region" description="Helical" evidence="7">
    <location>
        <begin position="186"/>
        <end position="203"/>
    </location>
</feature>
<feature type="transmembrane region" description="Helical" evidence="7">
    <location>
        <begin position="90"/>
        <end position="110"/>
    </location>
</feature>
<feature type="transmembrane region" description="Helical" evidence="7">
    <location>
        <begin position="36"/>
        <end position="53"/>
    </location>
</feature>
<evidence type="ECO:0000256" key="6">
    <source>
        <dbReference type="ARBA" id="ARBA00023136"/>
    </source>
</evidence>
<evidence type="ECO:0000256" key="7">
    <source>
        <dbReference type="SAM" id="Phobius"/>
    </source>
</evidence>
<dbReference type="EMBL" id="AM420293">
    <property type="protein sequence ID" value="CAM01468.1"/>
    <property type="molecule type" value="Genomic_DNA"/>
</dbReference>
<evidence type="ECO:0000313" key="9">
    <source>
        <dbReference type="EMBL" id="CAM01468.1"/>
    </source>
</evidence>
<dbReference type="Pfam" id="PF07690">
    <property type="entry name" value="MFS_1"/>
    <property type="match status" value="1"/>
</dbReference>
<feature type="transmembrane region" description="Helical" evidence="7">
    <location>
        <begin position="283"/>
        <end position="302"/>
    </location>
</feature>
<feature type="transmembrane region" description="Helical" evidence="7">
    <location>
        <begin position="209"/>
        <end position="228"/>
    </location>
</feature>
<gene>
    <name evidence="9" type="ordered locus">SACE_2162</name>
</gene>
<dbReference type="Gene3D" id="1.20.1250.20">
    <property type="entry name" value="MFS general substrate transporter like domains"/>
    <property type="match status" value="1"/>
</dbReference>
<name>A4FBP3_SACEN</name>
<dbReference type="InterPro" id="IPR005829">
    <property type="entry name" value="Sugar_transporter_CS"/>
</dbReference>
<evidence type="ECO:0000256" key="2">
    <source>
        <dbReference type="ARBA" id="ARBA00022448"/>
    </source>
</evidence>
<dbReference type="PANTHER" id="PTHR42718:SF46">
    <property type="entry name" value="BLR6921 PROTEIN"/>
    <property type="match status" value="1"/>
</dbReference>
<accession>A4FBP3</accession>
<keyword evidence="2" id="KW-0813">Transport</keyword>
<dbReference type="SUPFAM" id="SSF103473">
    <property type="entry name" value="MFS general substrate transporter"/>
    <property type="match status" value="1"/>
</dbReference>
<keyword evidence="5 7" id="KW-1133">Transmembrane helix</keyword>
<feature type="transmembrane region" description="Helical" evidence="7">
    <location>
        <begin position="340"/>
        <end position="366"/>
    </location>
</feature>
<dbReference type="PROSITE" id="PS50850">
    <property type="entry name" value="MFS"/>
    <property type="match status" value="1"/>
</dbReference>
<feature type="transmembrane region" description="Helical" evidence="7">
    <location>
        <begin position="314"/>
        <end position="334"/>
    </location>
</feature>
<keyword evidence="4 7" id="KW-0812">Transmembrane</keyword>
<feature type="transmembrane region" description="Helical" evidence="7">
    <location>
        <begin position="65"/>
        <end position="84"/>
    </location>
</feature>
<feature type="transmembrane region" description="Helical" evidence="7">
    <location>
        <begin position="387"/>
        <end position="406"/>
    </location>
</feature>
<dbReference type="GO" id="GO:0022857">
    <property type="term" value="F:transmembrane transporter activity"/>
    <property type="evidence" value="ECO:0007669"/>
    <property type="project" value="InterPro"/>
</dbReference>
<feature type="transmembrane region" description="Helical" evidence="7">
    <location>
        <begin position="122"/>
        <end position="142"/>
    </location>
</feature>
<dbReference type="Gene3D" id="1.20.1720.10">
    <property type="entry name" value="Multidrug resistance protein D"/>
    <property type="match status" value="1"/>
</dbReference>
<evidence type="ECO:0000256" key="3">
    <source>
        <dbReference type="ARBA" id="ARBA00022475"/>
    </source>
</evidence>
<sequence>MCTLTVNMLLFFDQTSVAVALSALQREFGASATRLQWTITAYLLALSVLMVAAGRLADRFGRRRMLLAGLAVFGLASAACAAAPGLDFLIGARFAQGVGGAIMQPLALAATSRDVGARHRGWAVGLLSTGGTTFLTAGPLISGALLEVASWRWLFVMNLPVVVFAFHQGRRWLLPSREPDPRPVEAGALVLLSSGLATLVVGVAQFTDWGWAALVPVLAGVLLLGLLVRYELRSPHPLVPVALMVRNRALVASLVALFAIQFAVLGNAVYLVLFLQHGLGESAFTAGLVLALAGIFTPLLSLTTGTLTDRHGPWKLVVGGLVLATAGLCWLGMLAPRAGLLALVPGLLAFSLSRPAVFTPASTGAFTTTPVERRGLASGLVTEARQLGGLFGVAVCGAVFIAVHGTDLTEPARLAGGFEAAMLLASAVTAVAALAVTAVLRKGR</sequence>
<feature type="domain" description="Major facilitator superfamily (MFS) profile" evidence="8">
    <location>
        <begin position="1"/>
        <end position="444"/>
    </location>
</feature>
<dbReference type="Proteomes" id="UP000006728">
    <property type="component" value="Chromosome"/>
</dbReference>
<feature type="transmembrane region" description="Helical" evidence="7">
    <location>
        <begin position="148"/>
        <end position="166"/>
    </location>
</feature>
<dbReference type="AlphaFoldDB" id="A4FBP3"/>
<organism evidence="9 10">
    <name type="scientific">Saccharopolyspora erythraea (strain ATCC 11635 / DSM 40517 / JCM 4748 / NBRC 13426 / NCIMB 8594 / NRRL 2338)</name>
    <dbReference type="NCBI Taxonomy" id="405948"/>
    <lineage>
        <taxon>Bacteria</taxon>
        <taxon>Bacillati</taxon>
        <taxon>Actinomycetota</taxon>
        <taxon>Actinomycetes</taxon>
        <taxon>Pseudonocardiales</taxon>
        <taxon>Pseudonocardiaceae</taxon>
        <taxon>Saccharopolyspora</taxon>
    </lineage>
</organism>
<evidence type="ECO:0000256" key="1">
    <source>
        <dbReference type="ARBA" id="ARBA00004651"/>
    </source>
</evidence>
<dbReference type="PROSITE" id="PS00216">
    <property type="entry name" value="SUGAR_TRANSPORT_1"/>
    <property type="match status" value="1"/>
</dbReference>